<keyword evidence="2" id="KW-1185">Reference proteome</keyword>
<dbReference type="RefSeq" id="WP_181580349.1">
    <property type="nucleotide sequence ID" value="NZ_CP059399.1"/>
</dbReference>
<sequence>MVLTPEEAVVGLFERTATTVPAYRAFLTEHGVDPDAVTSYADFTKLPLVDKPGYLRRYSLPQLCRDGRIGDMIAVSSGSTGEPTPWPRSLGDEQRTTARFEQVFRDGFRADERSTLAVVCFALGTWVGGLYTLGCVRELAARGYPVTAVAPGNNKAEILRVIASLAPHFDQVVLLGYPPFLKDVIDTGRTAGVPWPDHRIKLVTAGEVFSEEWRSLVAQRAGCDPRTDIASLYGTADGGVLGNETPLSIEIRRLLAARPAVARELFGESRLPTLVQYDPYHRFFEETDGTLVVSADGGIPLVRYHIADEGGLIPHHRMLDFLASHDLRPTVSGPEQPFVYVFGRSHFTVSFYGANIYPENITVGLEQPGICDHITGKFVVEVTTDSDQDRNLQVSVELAPGTSPVTGLATRIADSIRTELRRLNSEFTHYVPDRRQHPHVLLHPHGDPDYFPPGVKHRYTRPPE</sequence>
<dbReference type="PANTHER" id="PTHR43845">
    <property type="entry name" value="BLR5969 PROTEIN"/>
    <property type="match status" value="1"/>
</dbReference>
<dbReference type="SUPFAM" id="SSF56801">
    <property type="entry name" value="Acetyl-CoA synthetase-like"/>
    <property type="match status" value="1"/>
</dbReference>
<dbReference type="EMBL" id="CP059399">
    <property type="protein sequence ID" value="QLY29144.1"/>
    <property type="molecule type" value="Genomic_DNA"/>
</dbReference>
<dbReference type="Proteomes" id="UP000515512">
    <property type="component" value="Chromosome"/>
</dbReference>
<dbReference type="Gene3D" id="3.40.50.12780">
    <property type="entry name" value="N-terminal domain of ligase-like"/>
    <property type="match status" value="1"/>
</dbReference>
<evidence type="ECO:0000313" key="2">
    <source>
        <dbReference type="Proteomes" id="UP000515512"/>
    </source>
</evidence>
<dbReference type="InterPro" id="IPR042099">
    <property type="entry name" value="ANL_N_sf"/>
</dbReference>
<dbReference type="AlphaFoldDB" id="A0A7D6Z2D7"/>
<dbReference type="PANTHER" id="PTHR43845:SF1">
    <property type="entry name" value="BLR5969 PROTEIN"/>
    <property type="match status" value="1"/>
</dbReference>
<proteinExistence type="predicted"/>
<keyword evidence="1" id="KW-0436">Ligase</keyword>
<reference evidence="1 2" key="1">
    <citation type="submission" date="2020-07" db="EMBL/GenBank/DDBJ databases">
        <authorList>
            <person name="Zhuang K."/>
            <person name="Ran Y."/>
        </authorList>
    </citation>
    <scope>NUCLEOTIDE SEQUENCE [LARGE SCALE GENOMIC DNA]</scope>
    <source>
        <strain evidence="1 2">WCH-YHL-001</strain>
    </source>
</reference>
<organism evidence="1 2">
    <name type="scientific">Nocardia huaxiensis</name>
    <dbReference type="NCBI Taxonomy" id="2755382"/>
    <lineage>
        <taxon>Bacteria</taxon>
        <taxon>Bacillati</taxon>
        <taxon>Actinomycetota</taxon>
        <taxon>Actinomycetes</taxon>
        <taxon>Mycobacteriales</taxon>
        <taxon>Nocardiaceae</taxon>
        <taxon>Nocardia</taxon>
    </lineage>
</organism>
<protein>
    <submittedName>
        <fullName evidence="1">Phenylacetate--CoA ligase family protein</fullName>
    </submittedName>
</protein>
<name>A0A7D6Z2D7_9NOCA</name>
<dbReference type="KEGG" id="nhu:H0264_28140"/>
<evidence type="ECO:0000313" key="1">
    <source>
        <dbReference type="EMBL" id="QLY29144.1"/>
    </source>
</evidence>
<accession>A0A7D6Z2D7</accession>
<gene>
    <name evidence="1" type="ORF">H0264_28140</name>
</gene>
<dbReference type="GO" id="GO:0016874">
    <property type="term" value="F:ligase activity"/>
    <property type="evidence" value="ECO:0007669"/>
    <property type="project" value="UniProtKB-KW"/>
</dbReference>